<keyword evidence="3" id="KW-0677">Repeat</keyword>
<dbReference type="GO" id="GO:0008270">
    <property type="term" value="F:zinc ion binding"/>
    <property type="evidence" value="ECO:0007669"/>
    <property type="project" value="UniProtKB-KW"/>
</dbReference>
<evidence type="ECO:0000256" key="7">
    <source>
        <dbReference type="SAM" id="MobiDB-lite"/>
    </source>
</evidence>
<dbReference type="AlphaFoldDB" id="A0A8T1RVZ7"/>
<dbReference type="PROSITE" id="PS00028">
    <property type="entry name" value="ZINC_FINGER_C2H2_1"/>
    <property type="match status" value="1"/>
</dbReference>
<keyword evidence="2" id="KW-0479">Metal-binding</keyword>
<dbReference type="GO" id="GO:0005634">
    <property type="term" value="C:nucleus"/>
    <property type="evidence" value="ECO:0007669"/>
    <property type="project" value="UniProtKB-ARBA"/>
</dbReference>
<evidence type="ECO:0000256" key="3">
    <source>
        <dbReference type="ARBA" id="ARBA00022737"/>
    </source>
</evidence>
<proteinExistence type="inferred from homology"/>
<evidence type="ECO:0000259" key="8">
    <source>
        <dbReference type="PROSITE" id="PS50157"/>
    </source>
</evidence>
<protein>
    <submittedName>
        <fullName evidence="9">Zinc finger protein 879</fullName>
    </submittedName>
</protein>
<dbReference type="Proteomes" id="UP000765507">
    <property type="component" value="Unassembled WGS sequence"/>
</dbReference>
<feature type="domain" description="C2H2-type" evidence="8">
    <location>
        <begin position="184"/>
        <end position="211"/>
    </location>
</feature>
<gene>
    <name evidence="9" type="primary">Zfp879</name>
    <name evidence="9" type="ORF">G0U57_014177</name>
</gene>
<dbReference type="GO" id="GO:0000981">
    <property type="term" value="F:DNA-binding transcription factor activity, RNA polymerase II-specific"/>
    <property type="evidence" value="ECO:0007669"/>
    <property type="project" value="TreeGrafter"/>
</dbReference>
<feature type="region of interest" description="Disordered" evidence="7">
    <location>
        <begin position="78"/>
        <end position="98"/>
    </location>
</feature>
<feature type="domain" description="C2H2-type" evidence="8">
    <location>
        <begin position="128"/>
        <end position="155"/>
    </location>
</feature>
<comment type="caution">
    <text evidence="9">The sequence shown here is derived from an EMBL/GenBank/DDBJ whole genome shotgun (WGS) entry which is preliminary data.</text>
</comment>
<evidence type="ECO:0000256" key="1">
    <source>
        <dbReference type="ARBA" id="ARBA00006991"/>
    </source>
</evidence>
<keyword evidence="5" id="KW-0862">Zinc</keyword>
<dbReference type="OrthoDB" id="8117402at2759"/>
<evidence type="ECO:0000313" key="9">
    <source>
        <dbReference type="EMBL" id="KAG6920771.1"/>
    </source>
</evidence>
<organism evidence="9 10">
    <name type="scientific">Chelydra serpentina</name>
    <name type="common">Snapping turtle</name>
    <name type="synonym">Testudo serpentina</name>
    <dbReference type="NCBI Taxonomy" id="8475"/>
    <lineage>
        <taxon>Eukaryota</taxon>
        <taxon>Metazoa</taxon>
        <taxon>Chordata</taxon>
        <taxon>Craniata</taxon>
        <taxon>Vertebrata</taxon>
        <taxon>Euteleostomi</taxon>
        <taxon>Archelosauria</taxon>
        <taxon>Testudinata</taxon>
        <taxon>Testudines</taxon>
        <taxon>Cryptodira</taxon>
        <taxon>Durocryptodira</taxon>
        <taxon>Americhelydia</taxon>
        <taxon>Chelydroidea</taxon>
        <taxon>Chelydridae</taxon>
        <taxon>Chelydra</taxon>
    </lineage>
</organism>
<evidence type="ECO:0000256" key="2">
    <source>
        <dbReference type="ARBA" id="ARBA00022723"/>
    </source>
</evidence>
<sequence length="211" mass="23651">MTPVWIVSLPAGAEQGSENEEGNQHEEVPGEVQPQGTFVGRAEANFSQCWEEGDTLGNWHRSERLLGNDPRNKVDKYINSVGGDEDPKAQRTNPKEETPWYGLQCGKGFIVRSQLMTHQTIHTGEKPLQCLDRGESFSKLSDLNNDGRSHTGEKPVQCLKCGKYFSSNSAQKSLKKSHSGERPHMCFDCRKSFTERSKIVQHQGIHTGERP</sequence>
<dbReference type="PANTHER" id="PTHR23226">
    <property type="entry name" value="ZINC FINGER AND SCAN DOMAIN-CONTAINING"/>
    <property type="match status" value="1"/>
</dbReference>
<dbReference type="InterPro" id="IPR013087">
    <property type="entry name" value="Znf_C2H2_type"/>
</dbReference>
<dbReference type="InterPro" id="IPR036236">
    <property type="entry name" value="Znf_C2H2_sf"/>
</dbReference>
<dbReference type="EMBL" id="JAHGAV010004014">
    <property type="protein sequence ID" value="KAG6920771.1"/>
    <property type="molecule type" value="Genomic_DNA"/>
</dbReference>
<dbReference type="FunFam" id="3.30.160.60:FF:002343">
    <property type="entry name" value="Zinc finger protein 33A"/>
    <property type="match status" value="1"/>
</dbReference>
<feature type="domain" description="C2H2-type" evidence="8">
    <location>
        <begin position="156"/>
        <end position="183"/>
    </location>
</feature>
<evidence type="ECO:0000313" key="10">
    <source>
        <dbReference type="Proteomes" id="UP000765507"/>
    </source>
</evidence>
<feature type="non-terminal residue" evidence="9">
    <location>
        <position position="211"/>
    </location>
</feature>
<keyword evidence="4 6" id="KW-0863">Zinc-finger</keyword>
<dbReference type="FunFam" id="3.30.160.60:FF:000340">
    <property type="entry name" value="zinc finger protein 473 isoform X1"/>
    <property type="match status" value="1"/>
</dbReference>
<dbReference type="FunFam" id="3.30.160.60:FF:000135">
    <property type="entry name" value="Zinc finger protein 358"/>
    <property type="match status" value="1"/>
</dbReference>
<accession>A0A8T1RVZ7</accession>
<dbReference type="PANTHER" id="PTHR23226:SF377">
    <property type="entry name" value="ZINC FINGER AND SCAN DOMAIN-CONTAINING PROTEIN 20"/>
    <property type="match status" value="1"/>
</dbReference>
<dbReference type="GO" id="GO:0000978">
    <property type="term" value="F:RNA polymerase II cis-regulatory region sequence-specific DNA binding"/>
    <property type="evidence" value="ECO:0007669"/>
    <property type="project" value="TreeGrafter"/>
</dbReference>
<reference evidence="9 10" key="1">
    <citation type="journal article" date="2020" name="G3 (Bethesda)">
        <title>Draft Genome of the Common Snapping Turtle, Chelydra serpentina, a Model for Phenotypic Plasticity in Reptiles.</title>
        <authorList>
            <person name="Das D."/>
            <person name="Singh S.K."/>
            <person name="Bierstedt J."/>
            <person name="Erickson A."/>
            <person name="Galli G.L.J."/>
            <person name="Crossley D.A. 2nd"/>
            <person name="Rhen T."/>
        </authorList>
    </citation>
    <scope>NUCLEOTIDE SEQUENCE [LARGE SCALE GENOMIC DNA]</scope>
    <source>
        <strain evidence="9">KW</strain>
    </source>
</reference>
<comment type="similarity">
    <text evidence="1">Belongs to the krueppel C2H2-type zinc-finger protein family.</text>
</comment>
<evidence type="ECO:0000256" key="6">
    <source>
        <dbReference type="PROSITE-ProRule" id="PRU00042"/>
    </source>
</evidence>
<evidence type="ECO:0000256" key="5">
    <source>
        <dbReference type="ARBA" id="ARBA00022833"/>
    </source>
</evidence>
<feature type="compositionally biased region" description="Basic and acidic residues" evidence="7">
    <location>
        <begin position="85"/>
        <end position="98"/>
    </location>
</feature>
<dbReference type="Gene3D" id="3.30.160.60">
    <property type="entry name" value="Classic Zinc Finger"/>
    <property type="match status" value="4"/>
</dbReference>
<dbReference type="PROSITE" id="PS50157">
    <property type="entry name" value="ZINC_FINGER_C2H2_2"/>
    <property type="match status" value="4"/>
</dbReference>
<name>A0A8T1RVZ7_CHESE</name>
<feature type="region of interest" description="Disordered" evidence="7">
    <location>
        <begin position="1"/>
        <end position="34"/>
    </location>
</feature>
<feature type="domain" description="C2H2-type" evidence="8">
    <location>
        <begin position="104"/>
        <end position="127"/>
    </location>
</feature>
<evidence type="ECO:0000256" key="4">
    <source>
        <dbReference type="ARBA" id="ARBA00022771"/>
    </source>
</evidence>
<dbReference type="SUPFAM" id="SSF57667">
    <property type="entry name" value="beta-beta-alpha zinc fingers"/>
    <property type="match status" value="2"/>
</dbReference>
<keyword evidence="10" id="KW-1185">Reference proteome</keyword>